<dbReference type="STRING" id="1348774.AB433_16555"/>
<reference evidence="1 2" key="1">
    <citation type="submission" date="2015-06" db="EMBL/GenBank/DDBJ databases">
        <authorList>
            <person name="Zeng Y."/>
            <person name="Huang Y."/>
        </authorList>
    </citation>
    <scope>NUCLEOTIDE SEQUENCE [LARGE SCALE GENOMIC DNA]</scope>
    <source>
        <strain evidence="1 2">PQ-2</strain>
    </source>
</reference>
<name>A0A0G3XKV2_9SPHN</name>
<dbReference type="PATRIC" id="fig|1348774.3.peg.3475"/>
<dbReference type="EMBL" id="CP011770">
    <property type="protein sequence ID" value="AKM11219.1"/>
    <property type="molecule type" value="Genomic_DNA"/>
</dbReference>
<protein>
    <submittedName>
        <fullName evidence="1">Uncharacterized protein</fullName>
    </submittedName>
</protein>
<organism evidence="1 2">
    <name type="scientific">Croceicoccus naphthovorans</name>
    <dbReference type="NCBI Taxonomy" id="1348774"/>
    <lineage>
        <taxon>Bacteria</taxon>
        <taxon>Pseudomonadati</taxon>
        <taxon>Pseudomonadota</taxon>
        <taxon>Alphaproteobacteria</taxon>
        <taxon>Sphingomonadales</taxon>
        <taxon>Erythrobacteraceae</taxon>
        <taxon>Croceicoccus</taxon>
    </lineage>
</organism>
<evidence type="ECO:0000313" key="1">
    <source>
        <dbReference type="EMBL" id="AKM11219.1"/>
    </source>
</evidence>
<keyword evidence="2" id="KW-1185">Reference proteome</keyword>
<evidence type="ECO:0000313" key="2">
    <source>
        <dbReference type="Proteomes" id="UP000035287"/>
    </source>
</evidence>
<gene>
    <name evidence="1" type="ORF">AB433_16555</name>
</gene>
<dbReference type="AlphaFoldDB" id="A0A0G3XKV2"/>
<dbReference type="KEGG" id="cna:AB433_16555"/>
<proteinExistence type="predicted"/>
<dbReference type="Proteomes" id="UP000035287">
    <property type="component" value="Chromosome"/>
</dbReference>
<accession>A0A0G3XKV2</accession>
<sequence length="274" mass="29648">MEGLSFVGPNTIKSGWTTVRITNDGGMTHHGLLYRLPEGVTAEMLDEQLVRPIQASLTASIEGDIEKATRIASTFPGWMGDIEYLGGPGMMSNGVTGEATMYLEPGNYIVECYVKSDGVQHNYNPVPGERGMVLPLTVLPEAGGMEEPDSNVTLSVSNAGYEIIDGAFVIGENSVRINFDEQQLYNNFVGHDAHIFRIDPDTDVEAAARWPDFFPVDGQQTPAPAKFVGGIHDMPEGSTAYFKVDLEEGEYGIVAEIPDAKAKGLFARIEVTNG</sequence>